<keyword evidence="1" id="KW-0507">mRNA processing</keyword>
<dbReference type="Pfam" id="PF10996">
    <property type="entry name" value="Beta-Casp"/>
    <property type="match status" value="1"/>
</dbReference>
<keyword evidence="4" id="KW-1185">Reference proteome</keyword>
<sequence>MIGTLRADGYVLQPVDTAGLVLELLLILEQYWTQHHLTYPIFFLTYVSSSTIDYVKSFLEWMSDSIAKSFEHTRDNAFLLKQEAFILFLNVTLLINKMELEKFPEGPKIVLASMASLEAGFSHDIFMEWAPDAKNLVLFTERSQISAYIFHHDCNMYPQSYIHFGTLARMLQADPPPKAVKATMSKRVPLVGDELAAYEEEQNRIKNEEALKASLIKEEESKHRMDPRNMLHVPVWYDGIHREIFFDGFIPPSSSVAPMFPFYENSSEWDDFGEVINPDDYVINGEDMDQGSMQVGGDLNGKFDEGSTSLILDTAPSKVVSNELTVLVHGLAEATGRFHAVSCKQRRAGFFYAAIILKFLPPSDNALISAVQNDRSAISRRPVVSGTHTKVGEKMGIFLFEVLVTPGDVKLNKLLIPVEAALKCFPPPNSSRLSGNLQEEDTDFRPSKL</sequence>
<reference evidence="3" key="1">
    <citation type="submission" date="2020-08" db="EMBL/GenBank/DDBJ databases">
        <title>Plant Genome Project.</title>
        <authorList>
            <person name="Zhang R.-G."/>
        </authorList>
    </citation>
    <scope>NUCLEOTIDE SEQUENCE</scope>
    <source>
        <strain evidence="3">WSP0</strain>
        <tissue evidence="3">Leaf</tissue>
    </source>
</reference>
<dbReference type="GO" id="GO:0006398">
    <property type="term" value="P:mRNA 3'-end processing by stem-loop binding and cleavage"/>
    <property type="evidence" value="ECO:0007669"/>
    <property type="project" value="InterPro"/>
</dbReference>
<protein>
    <recommendedName>
        <fullName evidence="1">Cleavage and polyadenylation specificity factor subunit 2</fullName>
    </recommendedName>
    <alternativeName>
        <fullName evidence="1">Cleavage and polyadenylation specificity factor 100 kDa subunit</fullName>
    </alternativeName>
</protein>
<dbReference type="SMART" id="SM01027">
    <property type="entry name" value="Beta-Casp"/>
    <property type="match status" value="1"/>
</dbReference>
<comment type="caution">
    <text evidence="3">The sequence shown here is derived from an EMBL/GenBank/DDBJ whole genome shotgun (WGS) entry which is preliminary data.</text>
</comment>
<dbReference type="InterPro" id="IPR027075">
    <property type="entry name" value="CPSF2"/>
</dbReference>
<dbReference type="Gene3D" id="3.40.50.10890">
    <property type="match status" value="1"/>
</dbReference>
<dbReference type="InterPro" id="IPR036866">
    <property type="entry name" value="RibonucZ/Hydroxyglut_hydro"/>
</dbReference>
<comment type="subcellular location">
    <subcellularLocation>
        <location evidence="1">Nucleus</location>
    </subcellularLocation>
</comment>
<dbReference type="PANTHER" id="PTHR45922">
    <property type="entry name" value="CLEAVAGE AND POLYADENYLATION SPECIFICITY FACTOR SUBUNIT 2"/>
    <property type="match status" value="1"/>
</dbReference>
<dbReference type="AlphaFoldDB" id="A0AAV6L2G4"/>
<dbReference type="GO" id="GO:0005847">
    <property type="term" value="C:mRNA cleavage and polyadenylation specificity factor complex"/>
    <property type="evidence" value="ECO:0007669"/>
    <property type="project" value="InterPro"/>
</dbReference>
<evidence type="ECO:0000256" key="1">
    <source>
        <dbReference type="RuleBase" id="RU365006"/>
    </source>
</evidence>
<accession>A0AAV6L2G4</accession>
<name>A0AAV6L2G4_9ERIC</name>
<comment type="similarity">
    <text evidence="1">Belongs to the metallo-beta-lactamase superfamily. RNA-metabolizing metallo-beta-lactamase-like family. CPSF2/YSH1 subfamily.</text>
</comment>
<dbReference type="EMBL" id="JACTNZ010000003">
    <property type="protein sequence ID" value="KAG5558659.1"/>
    <property type="molecule type" value="Genomic_DNA"/>
</dbReference>
<gene>
    <name evidence="3" type="ORF">RHGRI_008569</name>
</gene>
<dbReference type="InterPro" id="IPR022712">
    <property type="entry name" value="Beta_Casp"/>
</dbReference>
<proteinExistence type="inferred from homology"/>
<dbReference type="SUPFAM" id="SSF56281">
    <property type="entry name" value="Metallo-hydrolase/oxidoreductase"/>
    <property type="match status" value="1"/>
</dbReference>
<evidence type="ECO:0000313" key="3">
    <source>
        <dbReference type="EMBL" id="KAG5558659.1"/>
    </source>
</evidence>
<feature type="domain" description="Beta-Casp" evidence="2">
    <location>
        <begin position="21"/>
        <end position="149"/>
    </location>
</feature>
<dbReference type="Proteomes" id="UP000823749">
    <property type="component" value="Chromosome 3"/>
</dbReference>
<keyword evidence="1" id="KW-0539">Nucleus</keyword>
<keyword evidence="1" id="KW-0694">RNA-binding</keyword>
<organism evidence="3 4">
    <name type="scientific">Rhododendron griersonianum</name>
    <dbReference type="NCBI Taxonomy" id="479676"/>
    <lineage>
        <taxon>Eukaryota</taxon>
        <taxon>Viridiplantae</taxon>
        <taxon>Streptophyta</taxon>
        <taxon>Embryophyta</taxon>
        <taxon>Tracheophyta</taxon>
        <taxon>Spermatophyta</taxon>
        <taxon>Magnoliopsida</taxon>
        <taxon>eudicotyledons</taxon>
        <taxon>Gunneridae</taxon>
        <taxon>Pentapetalae</taxon>
        <taxon>asterids</taxon>
        <taxon>Ericales</taxon>
        <taxon>Ericaceae</taxon>
        <taxon>Ericoideae</taxon>
        <taxon>Rhodoreae</taxon>
        <taxon>Rhododendron</taxon>
    </lineage>
</organism>
<dbReference type="PANTHER" id="PTHR45922:SF1">
    <property type="entry name" value="CLEAVAGE AND POLYADENYLATION SPECIFICITY FACTOR SUBUNIT 2"/>
    <property type="match status" value="1"/>
</dbReference>
<evidence type="ECO:0000259" key="2">
    <source>
        <dbReference type="SMART" id="SM01027"/>
    </source>
</evidence>
<evidence type="ECO:0000313" key="4">
    <source>
        <dbReference type="Proteomes" id="UP000823749"/>
    </source>
</evidence>
<dbReference type="GO" id="GO:0003723">
    <property type="term" value="F:RNA binding"/>
    <property type="evidence" value="ECO:0007669"/>
    <property type="project" value="UniProtKB-KW"/>
</dbReference>